<evidence type="ECO:0000256" key="1">
    <source>
        <dbReference type="SAM" id="MobiDB-lite"/>
    </source>
</evidence>
<dbReference type="Pfam" id="PF23622">
    <property type="entry name" value="LRR_At1g61320_AtMIF1"/>
    <property type="match status" value="1"/>
</dbReference>
<sequence length="562" mass="61909">MDHTLIAGLGSEDRLSRLGDGVLGHILSFLTAKEAARATTLSSRWRDILASVHTVSMEEPEGPIPEYDHGSRSYELREPDPTLPFTVVVTAALFARSRRPAPGAASPPLRALRVSMESYGGLDAFPVDQWVTYAVKHSAPELEVDLRVRRVPICHRPYAYHPAAPAAGSDGDTAVYGGKAHVTPEEVDYSDDELDDTAEAASTDDSSDETDSYWRRSPAVYTVPSRLFSCATLRSLRLGSCNLSPPAVISLPSLEALHLTHVPDDGEHVQRLISASPHLADLTLEACATVKVLSLLDNSCLRRLIILCCHNLATVTVDAQELQAFEYRGAVRGNSFLSVRGNGGSLPSIKSCKIDVCAVCVEKEATSEEDLAALGSFLLPFASTTKRLHLRAARMGSCFVALPAFPAVRHLQLNGRVLCGDDRTAAVATVCTILRRAPDLELLTLFFEPAPLKSGYNKYLHRKRKVSKFVDAHHLHYNKYDTVDCETSAIPPCLETRVKHIRLWHYQGGRAQRTLARFLLRNARVLEKVYCEFAEGPLSIQTKLMREMEGWLVNEEASKEFL</sequence>
<dbReference type="InterPro" id="IPR036047">
    <property type="entry name" value="F-box-like_dom_sf"/>
</dbReference>
<dbReference type="PANTHER" id="PTHR31900">
    <property type="entry name" value="F-BOX/RNI SUPERFAMILY PROTEIN-RELATED"/>
    <property type="match status" value="1"/>
</dbReference>
<evidence type="ECO:0000259" key="3">
    <source>
        <dbReference type="Pfam" id="PF23622"/>
    </source>
</evidence>
<keyword evidence="5" id="KW-1185">Reference proteome</keyword>
<organism evidence="4 5">
    <name type="scientific">Lolium multiflorum</name>
    <name type="common">Italian ryegrass</name>
    <name type="synonym">Lolium perenne subsp. multiflorum</name>
    <dbReference type="NCBI Taxonomy" id="4521"/>
    <lineage>
        <taxon>Eukaryota</taxon>
        <taxon>Viridiplantae</taxon>
        <taxon>Streptophyta</taxon>
        <taxon>Embryophyta</taxon>
        <taxon>Tracheophyta</taxon>
        <taxon>Spermatophyta</taxon>
        <taxon>Magnoliopsida</taxon>
        <taxon>Liliopsida</taxon>
        <taxon>Poales</taxon>
        <taxon>Poaceae</taxon>
        <taxon>BOP clade</taxon>
        <taxon>Pooideae</taxon>
        <taxon>Poodae</taxon>
        <taxon>Poeae</taxon>
        <taxon>Poeae Chloroplast Group 2 (Poeae type)</taxon>
        <taxon>Loliodinae</taxon>
        <taxon>Loliinae</taxon>
        <taxon>Lolium</taxon>
    </lineage>
</organism>
<name>A0AAD8WGS4_LOLMU</name>
<evidence type="ECO:0000313" key="5">
    <source>
        <dbReference type="Proteomes" id="UP001231189"/>
    </source>
</evidence>
<dbReference type="Gene3D" id="3.80.10.10">
    <property type="entry name" value="Ribonuclease Inhibitor"/>
    <property type="match status" value="1"/>
</dbReference>
<evidence type="ECO:0008006" key="6">
    <source>
        <dbReference type="Google" id="ProtNLM"/>
    </source>
</evidence>
<feature type="region of interest" description="Disordered" evidence="1">
    <location>
        <begin position="184"/>
        <end position="212"/>
    </location>
</feature>
<proteinExistence type="predicted"/>
<accession>A0AAD8WGS4</accession>
<dbReference type="InterPro" id="IPR032675">
    <property type="entry name" value="LRR_dom_sf"/>
</dbReference>
<dbReference type="PANTHER" id="PTHR31900:SF30">
    <property type="entry name" value="SUPERFAMILY PROTEIN, PUTATIVE-RELATED"/>
    <property type="match status" value="1"/>
</dbReference>
<evidence type="ECO:0000259" key="2">
    <source>
        <dbReference type="Pfam" id="PF08387"/>
    </source>
</evidence>
<dbReference type="InterPro" id="IPR055357">
    <property type="entry name" value="LRR_At1g61320_AtMIF1"/>
</dbReference>
<feature type="domain" description="At1g61320/AtMIF1 LRR" evidence="3">
    <location>
        <begin position="221"/>
        <end position="332"/>
    </location>
</feature>
<feature type="compositionally biased region" description="Acidic residues" evidence="1">
    <location>
        <begin position="185"/>
        <end position="198"/>
    </location>
</feature>
<reference evidence="4" key="1">
    <citation type="submission" date="2023-07" db="EMBL/GenBank/DDBJ databases">
        <title>A chromosome-level genome assembly of Lolium multiflorum.</title>
        <authorList>
            <person name="Chen Y."/>
            <person name="Copetti D."/>
            <person name="Kolliker R."/>
            <person name="Studer B."/>
        </authorList>
    </citation>
    <scope>NUCLEOTIDE SEQUENCE</scope>
    <source>
        <strain evidence="4">02402/16</strain>
        <tissue evidence="4">Leaf</tissue>
    </source>
</reference>
<dbReference type="AlphaFoldDB" id="A0AAD8WGS4"/>
<dbReference type="Proteomes" id="UP001231189">
    <property type="component" value="Unassembled WGS sequence"/>
</dbReference>
<dbReference type="Pfam" id="PF08387">
    <property type="entry name" value="FBD"/>
    <property type="match status" value="1"/>
</dbReference>
<dbReference type="SUPFAM" id="SSF52047">
    <property type="entry name" value="RNI-like"/>
    <property type="match status" value="1"/>
</dbReference>
<dbReference type="InterPro" id="IPR050232">
    <property type="entry name" value="FBL13/AtMIF1-like"/>
</dbReference>
<dbReference type="SUPFAM" id="SSF81383">
    <property type="entry name" value="F-box domain"/>
    <property type="match status" value="1"/>
</dbReference>
<gene>
    <name evidence="4" type="ORF">QYE76_049310</name>
</gene>
<evidence type="ECO:0000313" key="4">
    <source>
        <dbReference type="EMBL" id="KAK1661151.1"/>
    </source>
</evidence>
<feature type="domain" description="FBD" evidence="2">
    <location>
        <begin position="488"/>
        <end position="529"/>
    </location>
</feature>
<protein>
    <recommendedName>
        <fullName evidence="6">FBD domain-containing protein</fullName>
    </recommendedName>
</protein>
<comment type="caution">
    <text evidence="4">The sequence shown here is derived from an EMBL/GenBank/DDBJ whole genome shotgun (WGS) entry which is preliminary data.</text>
</comment>
<dbReference type="InterPro" id="IPR006566">
    <property type="entry name" value="FBD"/>
</dbReference>
<dbReference type="EMBL" id="JAUUTY010000003">
    <property type="protein sequence ID" value="KAK1661151.1"/>
    <property type="molecule type" value="Genomic_DNA"/>
</dbReference>